<dbReference type="GO" id="GO:0043565">
    <property type="term" value="F:sequence-specific DNA binding"/>
    <property type="evidence" value="ECO:0007669"/>
    <property type="project" value="InterPro"/>
</dbReference>
<protein>
    <submittedName>
        <fullName evidence="5">AraC family transcriptional regulator</fullName>
    </submittedName>
</protein>
<feature type="domain" description="HTH araC/xylS-type" evidence="4">
    <location>
        <begin position="222"/>
        <end position="320"/>
    </location>
</feature>
<dbReference type="InterPro" id="IPR009057">
    <property type="entry name" value="Homeodomain-like_sf"/>
</dbReference>
<dbReference type="PROSITE" id="PS01124">
    <property type="entry name" value="HTH_ARAC_FAMILY_2"/>
    <property type="match status" value="1"/>
</dbReference>
<dbReference type="SUPFAM" id="SSF46689">
    <property type="entry name" value="Homeodomain-like"/>
    <property type="match status" value="2"/>
</dbReference>
<dbReference type="PANTHER" id="PTHR43130:SF3">
    <property type="entry name" value="HTH-TYPE TRANSCRIPTIONAL REGULATOR RV1931C"/>
    <property type="match status" value="1"/>
</dbReference>
<dbReference type="Gene3D" id="3.40.50.880">
    <property type="match status" value="1"/>
</dbReference>
<proteinExistence type="predicted"/>
<dbReference type="OrthoDB" id="9793400at2"/>
<sequence>MFHRKPASLPERVGFFLVPQFAMLSFASALEPLRSANRLSGRALYSWHILSKDGAPVLASNGIPVVPEAGIEQAPALDALVVCAGIDAHLYEDRAVFAWLRRMARRPIEIGAISLGPYVLARAGLLDGYRCTLHWENLSGFTEAFPELEVTSELFEIDRDRFTCSGGIAGLDLMLQLIGRQHGPELATAVSEQFLHDRIRDRHDRQRMALPARLGVRHPKLLAVVKRMEETLEEPVSCAELARGVKLSGRQLERLFRKYLGRTPTRYYLDLRLKHARLLLLQTDMSVLDVALAAGFVSASHFSKCYREQFGKTPRDERGSERA</sequence>
<dbReference type="InterPro" id="IPR018060">
    <property type="entry name" value="HTH_AraC"/>
</dbReference>
<dbReference type="AlphaFoldDB" id="A0A5J6MQX7"/>
<evidence type="ECO:0000259" key="4">
    <source>
        <dbReference type="PROSITE" id="PS01124"/>
    </source>
</evidence>
<dbReference type="PROSITE" id="PS00041">
    <property type="entry name" value="HTH_ARAC_FAMILY_1"/>
    <property type="match status" value="1"/>
</dbReference>
<evidence type="ECO:0000256" key="3">
    <source>
        <dbReference type="ARBA" id="ARBA00023163"/>
    </source>
</evidence>
<evidence type="ECO:0000256" key="1">
    <source>
        <dbReference type="ARBA" id="ARBA00023015"/>
    </source>
</evidence>
<dbReference type="InterPro" id="IPR029062">
    <property type="entry name" value="Class_I_gatase-like"/>
</dbReference>
<dbReference type="Pfam" id="PF01965">
    <property type="entry name" value="DJ-1_PfpI"/>
    <property type="match status" value="1"/>
</dbReference>
<dbReference type="PRINTS" id="PR00032">
    <property type="entry name" value="HTHARAC"/>
</dbReference>
<name>A0A5J6MQX7_9PROT</name>
<dbReference type="CDD" id="cd03136">
    <property type="entry name" value="GATase1_AraC_ArgR_like"/>
    <property type="match status" value="1"/>
</dbReference>
<dbReference type="InterPro" id="IPR002818">
    <property type="entry name" value="DJ-1/PfpI"/>
</dbReference>
<dbReference type="Pfam" id="PF12833">
    <property type="entry name" value="HTH_18"/>
    <property type="match status" value="1"/>
</dbReference>
<organism evidence="5 6">
    <name type="scientific">Hypericibacter terrae</name>
    <dbReference type="NCBI Taxonomy" id="2602015"/>
    <lineage>
        <taxon>Bacteria</taxon>
        <taxon>Pseudomonadati</taxon>
        <taxon>Pseudomonadota</taxon>
        <taxon>Alphaproteobacteria</taxon>
        <taxon>Rhodospirillales</taxon>
        <taxon>Dongiaceae</taxon>
        <taxon>Hypericibacter</taxon>
    </lineage>
</organism>
<dbReference type="EMBL" id="CP042906">
    <property type="protein sequence ID" value="QEX19527.1"/>
    <property type="molecule type" value="Genomic_DNA"/>
</dbReference>
<evidence type="ECO:0000313" key="5">
    <source>
        <dbReference type="EMBL" id="QEX19527.1"/>
    </source>
</evidence>
<gene>
    <name evidence="5" type="ORF">FRZ44_48410</name>
</gene>
<keyword evidence="2" id="KW-0238">DNA-binding</keyword>
<dbReference type="KEGG" id="htq:FRZ44_48410"/>
<keyword evidence="1" id="KW-0805">Transcription regulation</keyword>
<keyword evidence="6" id="KW-1185">Reference proteome</keyword>
<dbReference type="InterPro" id="IPR020449">
    <property type="entry name" value="Tscrpt_reg_AraC-type_HTH"/>
</dbReference>
<dbReference type="PANTHER" id="PTHR43130">
    <property type="entry name" value="ARAC-FAMILY TRANSCRIPTIONAL REGULATOR"/>
    <property type="match status" value="1"/>
</dbReference>
<accession>A0A5J6MQX7</accession>
<dbReference type="InterPro" id="IPR018062">
    <property type="entry name" value="HTH_AraC-typ_CS"/>
</dbReference>
<dbReference type="Proteomes" id="UP000326202">
    <property type="component" value="Chromosome"/>
</dbReference>
<evidence type="ECO:0000313" key="6">
    <source>
        <dbReference type="Proteomes" id="UP000326202"/>
    </source>
</evidence>
<keyword evidence="3" id="KW-0804">Transcription</keyword>
<evidence type="ECO:0000256" key="2">
    <source>
        <dbReference type="ARBA" id="ARBA00023125"/>
    </source>
</evidence>
<reference evidence="5 6" key="1">
    <citation type="submission" date="2019-08" db="EMBL/GenBank/DDBJ databases">
        <title>Hyperibacter terrae gen. nov., sp. nov. and Hyperibacter viscosus sp. nov., two new members in the family Rhodospirillaceae isolated from the rhizosphere of Hypericum perforatum.</title>
        <authorList>
            <person name="Noviana Z."/>
        </authorList>
    </citation>
    <scope>NUCLEOTIDE SEQUENCE [LARGE SCALE GENOMIC DNA]</scope>
    <source>
        <strain evidence="5 6">R5913</strain>
    </source>
</reference>
<dbReference type="RefSeq" id="WP_151179586.1">
    <property type="nucleotide sequence ID" value="NZ_CP042906.1"/>
</dbReference>
<dbReference type="InterPro" id="IPR052158">
    <property type="entry name" value="INH-QAR"/>
</dbReference>
<dbReference type="SUPFAM" id="SSF52317">
    <property type="entry name" value="Class I glutamine amidotransferase-like"/>
    <property type="match status" value="1"/>
</dbReference>
<dbReference type="GO" id="GO:0003700">
    <property type="term" value="F:DNA-binding transcription factor activity"/>
    <property type="evidence" value="ECO:0007669"/>
    <property type="project" value="InterPro"/>
</dbReference>
<dbReference type="SMART" id="SM00342">
    <property type="entry name" value="HTH_ARAC"/>
    <property type="match status" value="1"/>
</dbReference>
<dbReference type="Gene3D" id="1.10.10.60">
    <property type="entry name" value="Homeodomain-like"/>
    <property type="match status" value="2"/>
</dbReference>